<name>A0A8C9FL62_PAVCR</name>
<dbReference type="PROSITE" id="PS50014">
    <property type="entry name" value="BROMODOMAIN_2"/>
    <property type="match status" value="1"/>
</dbReference>
<dbReference type="PANTHER" id="PTHR22881">
    <property type="entry name" value="BROMODOMAIN CONTAINING PROTEIN"/>
    <property type="match status" value="1"/>
</dbReference>
<feature type="domain" description="Bromo" evidence="3">
    <location>
        <begin position="20"/>
        <end position="90"/>
    </location>
</feature>
<protein>
    <recommendedName>
        <fullName evidence="3">Bromo domain-containing protein</fullName>
    </recommendedName>
</protein>
<dbReference type="InterPro" id="IPR018359">
    <property type="entry name" value="Bromodomain_CS"/>
</dbReference>
<dbReference type="AlphaFoldDB" id="A0A8C9FL62"/>
<dbReference type="InterPro" id="IPR036427">
    <property type="entry name" value="Bromodomain-like_sf"/>
</dbReference>
<dbReference type="GO" id="GO:0006357">
    <property type="term" value="P:regulation of transcription by RNA polymerase II"/>
    <property type="evidence" value="ECO:0007669"/>
    <property type="project" value="TreeGrafter"/>
</dbReference>
<organism evidence="4 5">
    <name type="scientific">Pavo cristatus</name>
    <name type="common">Indian peafowl</name>
    <name type="synonym">Blue peafowl</name>
    <dbReference type="NCBI Taxonomy" id="9049"/>
    <lineage>
        <taxon>Eukaryota</taxon>
        <taxon>Metazoa</taxon>
        <taxon>Chordata</taxon>
        <taxon>Craniata</taxon>
        <taxon>Vertebrata</taxon>
        <taxon>Euteleostomi</taxon>
        <taxon>Archelosauria</taxon>
        <taxon>Archosauria</taxon>
        <taxon>Dinosauria</taxon>
        <taxon>Saurischia</taxon>
        <taxon>Theropoda</taxon>
        <taxon>Coelurosauria</taxon>
        <taxon>Aves</taxon>
        <taxon>Neognathae</taxon>
        <taxon>Galloanserae</taxon>
        <taxon>Galliformes</taxon>
        <taxon>Phasianidae</taxon>
        <taxon>Phasianinae</taxon>
        <taxon>Pavo</taxon>
    </lineage>
</organism>
<dbReference type="PRINTS" id="PR00503">
    <property type="entry name" value="BROMODOMAIN"/>
</dbReference>
<evidence type="ECO:0000259" key="3">
    <source>
        <dbReference type="PROSITE" id="PS50014"/>
    </source>
</evidence>
<reference evidence="4" key="1">
    <citation type="submission" date="2025-08" db="UniProtKB">
        <authorList>
            <consortium name="Ensembl"/>
        </authorList>
    </citation>
    <scope>IDENTIFICATION</scope>
</reference>
<keyword evidence="1 2" id="KW-0103">Bromodomain</keyword>
<dbReference type="CDD" id="cd05512">
    <property type="entry name" value="Bromo_brd1_like"/>
    <property type="match status" value="1"/>
</dbReference>
<dbReference type="InterPro" id="IPR051831">
    <property type="entry name" value="Bromodomain_contain_prot"/>
</dbReference>
<dbReference type="Proteomes" id="UP000694428">
    <property type="component" value="Unplaced"/>
</dbReference>
<proteinExistence type="predicted"/>
<dbReference type="Gene3D" id="1.20.920.10">
    <property type="entry name" value="Bromodomain-like"/>
    <property type="match status" value="1"/>
</dbReference>
<evidence type="ECO:0000256" key="2">
    <source>
        <dbReference type="PROSITE-ProRule" id="PRU00035"/>
    </source>
</evidence>
<accession>A0A8C9FL62</accession>
<dbReference type="PANTHER" id="PTHR22881:SF12">
    <property type="entry name" value="BROMODOMAIN-CONTAINING PROTEIN 7"/>
    <property type="match status" value="1"/>
</dbReference>
<dbReference type="Ensembl" id="ENSPSTT00000017576.1">
    <property type="protein sequence ID" value="ENSPSTP00000016770.1"/>
    <property type="gene ID" value="ENSPSTG00000011939.1"/>
</dbReference>
<reference evidence="4" key="2">
    <citation type="submission" date="2025-09" db="UniProtKB">
        <authorList>
            <consortium name="Ensembl"/>
        </authorList>
    </citation>
    <scope>IDENTIFICATION</scope>
</reference>
<dbReference type="SMART" id="SM00297">
    <property type="entry name" value="BROMO"/>
    <property type="match status" value="1"/>
</dbReference>
<dbReference type="GO" id="GO:0005634">
    <property type="term" value="C:nucleus"/>
    <property type="evidence" value="ECO:0007669"/>
    <property type="project" value="TreeGrafter"/>
</dbReference>
<evidence type="ECO:0000313" key="4">
    <source>
        <dbReference type="Ensembl" id="ENSPSTP00000016770.1"/>
    </source>
</evidence>
<sequence length="115" mass="13514">MELQLTPFTVLLRSVLDQLQEKDSARIFAQPVNLKEVPDYLDHIKHPMDFSTMRKRLDAQGYKNLSEFEEDFNLIIDNCMKYNAKDTIFYRAAVRLRDQGGVNQVLEVLKKKVQH</sequence>
<dbReference type="PROSITE" id="PS00633">
    <property type="entry name" value="BROMODOMAIN_1"/>
    <property type="match status" value="1"/>
</dbReference>
<dbReference type="Pfam" id="PF00439">
    <property type="entry name" value="Bromodomain"/>
    <property type="match status" value="1"/>
</dbReference>
<keyword evidence="5" id="KW-1185">Reference proteome</keyword>
<evidence type="ECO:0000313" key="5">
    <source>
        <dbReference type="Proteomes" id="UP000694428"/>
    </source>
</evidence>
<evidence type="ECO:0000256" key="1">
    <source>
        <dbReference type="ARBA" id="ARBA00023117"/>
    </source>
</evidence>
<dbReference type="SUPFAM" id="SSF47370">
    <property type="entry name" value="Bromodomain"/>
    <property type="match status" value="1"/>
</dbReference>
<dbReference type="InterPro" id="IPR001487">
    <property type="entry name" value="Bromodomain"/>
</dbReference>